<gene>
    <name evidence="2" type="ORF">CCAP1982_LOCUS5528</name>
</gene>
<dbReference type="PRINTS" id="PR00867">
    <property type="entry name" value="DNAPOLG"/>
</dbReference>
<protein>
    <submittedName>
        <fullName evidence="2">(Mediterranean fruit fly) hypothetical protein</fullName>
    </submittedName>
</protein>
<accession>A0A811UC72</accession>
<dbReference type="AlphaFoldDB" id="A0A811UC72"/>
<dbReference type="InterPro" id="IPR002297">
    <property type="entry name" value="DNA-dir_DNA_pol_A_mt"/>
</dbReference>
<dbReference type="Gene3D" id="3.30.420.390">
    <property type="match status" value="1"/>
</dbReference>
<reference evidence="2" key="1">
    <citation type="submission" date="2020-11" db="EMBL/GenBank/DDBJ databases">
        <authorList>
            <person name="Whitehead M."/>
        </authorList>
    </citation>
    <scope>NUCLEOTIDE SEQUENCE</scope>
    <source>
        <strain evidence="2">EGII</strain>
    </source>
</reference>
<sequence length="305" mass="34603">MHLIRYYSTKIKDLHPHSTIKIFRRDGSLPKTKNKTKLIQPAVTNNKIDVTNETTTAQSEINNDFAENVVKETENYIAALKKHGIDVTSTDRLEDVNMILPKLHGKNIEEHFYTIAKEQVAPYERLLNILVTCKKLPKRPEKWIFKSGWTIYDPVTGEGKSVNVPIDDALIFDVEVCVTEGAAPTLATAVSASHWYSWVSPQLTAKPPVESIEKSSFSAKRYCLKDLIPLGTNGPKVIVGHNVSYDRARLREQYLIDDTGVRFVDTMSLHISVSGITSYQRALLKSRKETDPEDEEWQHRVRLTA</sequence>
<dbReference type="PANTHER" id="PTHR10267">
    <property type="entry name" value="DNA POLYMERASE SUBUNIT GAMMA-1"/>
    <property type="match status" value="1"/>
</dbReference>
<evidence type="ECO:0000313" key="3">
    <source>
        <dbReference type="Proteomes" id="UP000606786"/>
    </source>
</evidence>
<dbReference type="EMBL" id="CAJHJT010000012">
    <property type="protein sequence ID" value="CAD6996852.1"/>
    <property type="molecule type" value="Genomic_DNA"/>
</dbReference>
<dbReference type="GO" id="GO:0005760">
    <property type="term" value="C:gamma DNA polymerase complex"/>
    <property type="evidence" value="ECO:0007669"/>
    <property type="project" value="InterPro"/>
</dbReference>
<keyword evidence="3" id="KW-1185">Reference proteome</keyword>
<dbReference type="PANTHER" id="PTHR10267:SF0">
    <property type="entry name" value="DNA POLYMERASE SUBUNIT GAMMA-1"/>
    <property type="match status" value="1"/>
</dbReference>
<dbReference type="OrthoDB" id="5588663at2759"/>
<dbReference type="GO" id="GO:0006264">
    <property type="term" value="P:mitochondrial DNA replication"/>
    <property type="evidence" value="ECO:0007669"/>
    <property type="project" value="TreeGrafter"/>
</dbReference>
<dbReference type="GO" id="GO:0003887">
    <property type="term" value="F:DNA-directed DNA polymerase activity"/>
    <property type="evidence" value="ECO:0007669"/>
    <property type="project" value="TreeGrafter"/>
</dbReference>
<dbReference type="Proteomes" id="UP000606786">
    <property type="component" value="Unassembled WGS sequence"/>
</dbReference>
<name>A0A811UC72_CERCA</name>
<dbReference type="GO" id="GO:0003677">
    <property type="term" value="F:DNA binding"/>
    <property type="evidence" value="ECO:0007669"/>
    <property type="project" value="InterPro"/>
</dbReference>
<evidence type="ECO:0000259" key="1">
    <source>
        <dbReference type="Pfam" id="PF18136"/>
    </source>
</evidence>
<dbReference type="GO" id="GO:0008408">
    <property type="term" value="F:3'-5' exonuclease activity"/>
    <property type="evidence" value="ECO:0007669"/>
    <property type="project" value="TreeGrafter"/>
</dbReference>
<proteinExistence type="predicted"/>
<evidence type="ECO:0000313" key="2">
    <source>
        <dbReference type="EMBL" id="CAD6996852.1"/>
    </source>
</evidence>
<organism evidence="2 3">
    <name type="scientific">Ceratitis capitata</name>
    <name type="common">Mediterranean fruit fly</name>
    <name type="synonym">Tephritis capitata</name>
    <dbReference type="NCBI Taxonomy" id="7213"/>
    <lineage>
        <taxon>Eukaryota</taxon>
        <taxon>Metazoa</taxon>
        <taxon>Ecdysozoa</taxon>
        <taxon>Arthropoda</taxon>
        <taxon>Hexapoda</taxon>
        <taxon>Insecta</taxon>
        <taxon>Pterygota</taxon>
        <taxon>Neoptera</taxon>
        <taxon>Endopterygota</taxon>
        <taxon>Diptera</taxon>
        <taxon>Brachycera</taxon>
        <taxon>Muscomorpha</taxon>
        <taxon>Tephritoidea</taxon>
        <taxon>Tephritidae</taxon>
        <taxon>Ceratitis</taxon>
        <taxon>Ceratitis</taxon>
    </lineage>
</organism>
<dbReference type="InterPro" id="IPR041336">
    <property type="entry name" value="DNApol_Exo"/>
</dbReference>
<comment type="caution">
    <text evidence="2">The sequence shown here is derived from an EMBL/GenBank/DDBJ whole genome shotgun (WGS) entry which is preliminary data.</text>
</comment>
<dbReference type="Pfam" id="PF18136">
    <property type="entry name" value="DNApol_Exo"/>
    <property type="match status" value="1"/>
</dbReference>
<feature type="domain" description="DNA mitochondrial polymerase exonuclease" evidence="1">
    <location>
        <begin position="95"/>
        <end position="296"/>
    </location>
</feature>